<accession>M2MG10</accession>
<keyword evidence="3" id="KW-1185">Reference proteome</keyword>
<reference evidence="2 3" key="1">
    <citation type="journal article" date="2012" name="PLoS Pathog.">
        <title>Diverse lifestyles and strategies of plant pathogenesis encoded in the genomes of eighteen Dothideomycetes fungi.</title>
        <authorList>
            <person name="Ohm R.A."/>
            <person name="Feau N."/>
            <person name="Henrissat B."/>
            <person name="Schoch C.L."/>
            <person name="Horwitz B.A."/>
            <person name="Barry K.W."/>
            <person name="Condon B.J."/>
            <person name="Copeland A.C."/>
            <person name="Dhillon B."/>
            <person name="Glaser F."/>
            <person name="Hesse C.N."/>
            <person name="Kosti I."/>
            <person name="LaButti K."/>
            <person name="Lindquist E.A."/>
            <person name="Lucas S."/>
            <person name="Salamov A.A."/>
            <person name="Bradshaw R.E."/>
            <person name="Ciuffetti L."/>
            <person name="Hamelin R.C."/>
            <person name="Kema G.H.J."/>
            <person name="Lawrence C."/>
            <person name="Scott J.A."/>
            <person name="Spatafora J.W."/>
            <person name="Turgeon B.G."/>
            <person name="de Wit P.J.G.M."/>
            <person name="Zhong S."/>
            <person name="Goodwin S.B."/>
            <person name="Grigoriev I.V."/>
        </authorList>
    </citation>
    <scope>NUCLEOTIDE SEQUENCE [LARGE SCALE GENOMIC DNA]</scope>
    <source>
        <strain evidence="2 3">UAMH 10762</strain>
    </source>
</reference>
<dbReference type="HOGENOM" id="CLU_553311_0_0_1"/>
<dbReference type="PANTHER" id="PTHR40641:SF2">
    <property type="entry name" value="INVOLUCRIN REPEAT PROTEIN"/>
    <property type="match status" value="1"/>
</dbReference>
<dbReference type="eggNOG" id="ENOG502QRYC">
    <property type="taxonomic scope" value="Eukaryota"/>
</dbReference>
<dbReference type="AlphaFoldDB" id="M2MG10"/>
<dbReference type="PANTHER" id="PTHR40641">
    <property type="entry name" value="INVOLUCRIN REPEAT PROTEIN (AFU_ORTHOLOGUE AFUA_2G08060)"/>
    <property type="match status" value="1"/>
</dbReference>
<name>M2MG10_BAUPA</name>
<proteinExistence type="predicted"/>
<dbReference type="Proteomes" id="UP000011761">
    <property type="component" value="Unassembled WGS sequence"/>
</dbReference>
<evidence type="ECO:0000256" key="1">
    <source>
        <dbReference type="SAM" id="Coils"/>
    </source>
</evidence>
<feature type="coiled-coil region" evidence="1">
    <location>
        <begin position="3"/>
        <end position="30"/>
    </location>
</feature>
<sequence>MHIVELESRLDQLTSENRALHDARQNAEQTHEATSYQHDVNSQALRQALDARELQLQEKDAEISQIRAILEPLQGEIARLADLNAGLTDANRKLVDDSNGRYGQLHAEHTHAHEQWQSTSRELDQIREEHGRLTTGMQQIVETEVANAVADKNAEIHHLREELDIATERIRALQVQIQSSRPYEFLTIRDEDYFDGACQKLCQHVQQWVLRFSKVSDNRVCRLSSQLQDDKIENRLDNAILDGSDVDKLLADRIRRRDVFMSVLMTMVWEYVFTRYLFGMDRDQRQKLKALEKVLAEVGPPRAVAQWRATTLTLLSKRPDFARQCTMDTEAVAHEIYALLCALLPPPPNAEQQLVASLQKVISVAVDLSIEMRTQRAEYIMLPPLQPEYDMQGELARQVHFNASLMNERSGLFSSNEALEQDRAVVKIVLFPLVVKKGDESGEGEEEIVVCPAQVLVQNEGGKAKKVVRVMSGAMEIDDPRRSRQSLVSTAPGSAAF</sequence>
<organism evidence="2 3">
    <name type="scientific">Baudoinia panamericana (strain UAMH 10762)</name>
    <name type="common">Angels' share fungus</name>
    <name type="synonym">Baudoinia compniacensis (strain UAMH 10762)</name>
    <dbReference type="NCBI Taxonomy" id="717646"/>
    <lineage>
        <taxon>Eukaryota</taxon>
        <taxon>Fungi</taxon>
        <taxon>Dikarya</taxon>
        <taxon>Ascomycota</taxon>
        <taxon>Pezizomycotina</taxon>
        <taxon>Dothideomycetes</taxon>
        <taxon>Dothideomycetidae</taxon>
        <taxon>Mycosphaerellales</taxon>
        <taxon>Teratosphaeriaceae</taxon>
        <taxon>Baudoinia</taxon>
    </lineage>
</organism>
<protein>
    <recommendedName>
        <fullName evidence="4">Involucrin repeat protein</fullName>
    </recommendedName>
</protein>
<dbReference type="KEGG" id="bcom:BAUCODRAFT_71325"/>
<dbReference type="EMBL" id="KB445556">
    <property type="protein sequence ID" value="EMC95556.1"/>
    <property type="molecule type" value="Genomic_DNA"/>
</dbReference>
<feature type="coiled-coil region" evidence="1">
    <location>
        <begin position="149"/>
        <end position="176"/>
    </location>
</feature>
<dbReference type="STRING" id="717646.M2MG10"/>
<gene>
    <name evidence="2" type="ORF">BAUCODRAFT_71325</name>
</gene>
<dbReference type="Gene3D" id="1.10.287.1490">
    <property type="match status" value="1"/>
</dbReference>
<evidence type="ECO:0000313" key="3">
    <source>
        <dbReference type="Proteomes" id="UP000011761"/>
    </source>
</evidence>
<dbReference type="RefSeq" id="XP_007676968.1">
    <property type="nucleotide sequence ID" value="XM_007678778.1"/>
</dbReference>
<keyword evidence="1" id="KW-0175">Coiled coil</keyword>
<dbReference type="GeneID" id="19116659"/>
<dbReference type="InterPro" id="IPR053268">
    <property type="entry name" value="Woronin_anchor"/>
</dbReference>
<evidence type="ECO:0008006" key="4">
    <source>
        <dbReference type="Google" id="ProtNLM"/>
    </source>
</evidence>
<dbReference type="OMA" id="VTMTMIW"/>
<dbReference type="OrthoDB" id="5365701at2759"/>
<evidence type="ECO:0000313" key="2">
    <source>
        <dbReference type="EMBL" id="EMC95556.1"/>
    </source>
</evidence>